<proteinExistence type="predicted"/>
<accession>A0ABN8YAL3</accession>
<reference evidence="1" key="1">
    <citation type="submission" date="2023-04" db="EMBL/GenBank/DDBJ databases">
        <authorList>
            <consortium name="ELIXIR-Norway"/>
        </authorList>
    </citation>
    <scope>NUCLEOTIDE SEQUENCE [LARGE SCALE GENOMIC DNA]</scope>
</reference>
<organism evidence="1 2">
    <name type="scientific">Rangifer tarandus platyrhynchus</name>
    <name type="common">Svalbard reindeer</name>
    <dbReference type="NCBI Taxonomy" id="3082113"/>
    <lineage>
        <taxon>Eukaryota</taxon>
        <taxon>Metazoa</taxon>
        <taxon>Chordata</taxon>
        <taxon>Craniata</taxon>
        <taxon>Vertebrata</taxon>
        <taxon>Euteleostomi</taxon>
        <taxon>Mammalia</taxon>
        <taxon>Eutheria</taxon>
        <taxon>Laurasiatheria</taxon>
        <taxon>Artiodactyla</taxon>
        <taxon>Ruminantia</taxon>
        <taxon>Pecora</taxon>
        <taxon>Cervidae</taxon>
        <taxon>Odocoileinae</taxon>
        <taxon>Rangifer</taxon>
    </lineage>
</organism>
<gene>
    <name evidence="1" type="ORF">MRATA1EN1_LOCUS7580</name>
</gene>
<sequence length="138" mass="15092">MRLGGPGSGEVRNCCHGKNQAPPRFISASWEKQCLLEEENSLSAQTTAADHMRLEKEKNPCPTGRRKKTVLEPGHWSLLLLRGGQGHEGPHPLDVLLPAERSWRGCFLDGDGHLPALAHVAFPRGAGGERVYKFSGFS</sequence>
<dbReference type="Proteomes" id="UP001176941">
    <property type="component" value="Chromosome 17"/>
</dbReference>
<keyword evidence="2" id="KW-1185">Reference proteome</keyword>
<evidence type="ECO:0000313" key="1">
    <source>
        <dbReference type="EMBL" id="CAI9158618.1"/>
    </source>
</evidence>
<evidence type="ECO:0000313" key="2">
    <source>
        <dbReference type="Proteomes" id="UP001176941"/>
    </source>
</evidence>
<name>A0ABN8YAL3_RANTA</name>
<protein>
    <submittedName>
        <fullName evidence="1">Uncharacterized protein</fullName>
    </submittedName>
</protein>
<dbReference type="EMBL" id="OX459953">
    <property type="protein sequence ID" value="CAI9158618.1"/>
    <property type="molecule type" value="Genomic_DNA"/>
</dbReference>